<keyword evidence="8" id="KW-0812">Transmembrane</keyword>
<dbReference type="SUPFAM" id="SSF141523">
    <property type="entry name" value="L,D-transpeptidase catalytic domain-like"/>
    <property type="match status" value="1"/>
</dbReference>
<name>A0A7Y0F1U8_9BIFI</name>
<dbReference type="Pfam" id="PF03734">
    <property type="entry name" value="YkuD"/>
    <property type="match status" value="1"/>
</dbReference>
<feature type="domain" description="L,D-TPase catalytic" evidence="9">
    <location>
        <begin position="513"/>
        <end position="629"/>
    </location>
</feature>
<dbReference type="InterPro" id="IPR005490">
    <property type="entry name" value="LD_TPept_cat_dom"/>
</dbReference>
<evidence type="ECO:0000256" key="1">
    <source>
        <dbReference type="ARBA" id="ARBA00004752"/>
    </source>
</evidence>
<reference evidence="10 11" key="1">
    <citation type="submission" date="2020-02" db="EMBL/GenBank/DDBJ databases">
        <title>Characterization of phylogenetic diversity of novel bifidobacterial species isolated in Czech ZOOs.</title>
        <authorList>
            <person name="Lugli G.A."/>
            <person name="Vera N.B."/>
            <person name="Ventura M."/>
        </authorList>
    </citation>
    <scope>NUCLEOTIDE SEQUENCE [LARGE SCALE GENOMIC DNA]</scope>
    <source>
        <strain evidence="10 11">DSM 109958</strain>
    </source>
</reference>
<dbReference type="GO" id="GO:0008360">
    <property type="term" value="P:regulation of cell shape"/>
    <property type="evidence" value="ECO:0007669"/>
    <property type="project" value="UniProtKB-UniRule"/>
</dbReference>
<sequence>MSEETKPFDPQETMPMPPVGDTPQRFDFQSADRIAEGDEAPTVPFVPQMPEMPTVTMQPIDATFAEPAAAPEPPAPAAAAAPLPQAEPVFAQTAAQPVMPSASAPAPTTEHIPAVRTAVMSDFEELSMPAGTRAGRVRGRGGSGSGDGAAALAARPGGRRHVGLIVTLCVFAALLVAMVGGFFGARAYFTDRVAPGVTFAGQSLTGSTADQVRAVVESKVADSKVAVTTTSGASVTASLKDLGVTADVDATVNELLAAKPADGFAGTIARINPWSAQDVTLTLSTDKSTLATYLTGELVHSDQQAVASSVAYDEASKQYVATTGKEGQTPDPKPVEQAIASLAAAPGTTVNASVDYESVAMPITGETAQQAAAEGNKRLASKLVVNNGAKQSFTVPAEEIAKWISFDADPEAGTIAVKYDDQAVRTYLASQLPDALKQDMVKASVVTDKNGKVLMNTVQGVDGVNVTDTADAAAQVIDALHNGADVTATAKTEVTKYETETRVVDYTSPNGDPHMVVNLSEQKAYGYRGSTLVATFNISSGKPSTPSDNGTFFVYVKYESKTMRGADYVSPNVPYATFYNGGEAFHAAKWNPDGIASGQPRSHGCINMNLADAKWVYDNMPVGAMVEVVGSTPASVNPADPNAYGTPVRS</sequence>
<organism evidence="10 11">
    <name type="scientific">Bifidobacterium moraviense</name>
    <dbReference type="NCBI Taxonomy" id="2675323"/>
    <lineage>
        <taxon>Bacteria</taxon>
        <taxon>Bacillati</taxon>
        <taxon>Actinomycetota</taxon>
        <taxon>Actinomycetes</taxon>
        <taxon>Bifidobacteriales</taxon>
        <taxon>Bifidobacteriaceae</taxon>
        <taxon>Bifidobacterium</taxon>
    </lineage>
</organism>
<evidence type="ECO:0000256" key="3">
    <source>
        <dbReference type="ARBA" id="ARBA00022960"/>
    </source>
</evidence>
<keyword evidence="11" id="KW-1185">Reference proteome</keyword>
<evidence type="ECO:0000256" key="2">
    <source>
        <dbReference type="ARBA" id="ARBA00022679"/>
    </source>
</evidence>
<evidence type="ECO:0000313" key="11">
    <source>
        <dbReference type="Proteomes" id="UP000588277"/>
    </source>
</evidence>
<feature type="active site" description="Nucleophile" evidence="6">
    <location>
        <position position="605"/>
    </location>
</feature>
<dbReference type="GO" id="GO:0071972">
    <property type="term" value="F:peptidoglycan L,D-transpeptidase activity"/>
    <property type="evidence" value="ECO:0007669"/>
    <property type="project" value="TreeGrafter"/>
</dbReference>
<dbReference type="GO" id="GO:0005576">
    <property type="term" value="C:extracellular region"/>
    <property type="evidence" value="ECO:0007669"/>
    <property type="project" value="TreeGrafter"/>
</dbReference>
<dbReference type="EMBL" id="JAAIIH010000006">
    <property type="protein sequence ID" value="NMN00494.1"/>
    <property type="molecule type" value="Genomic_DNA"/>
</dbReference>
<protein>
    <submittedName>
        <fullName evidence="10">Peptidoglycan-binding protein</fullName>
    </submittedName>
</protein>
<dbReference type="PANTHER" id="PTHR30582:SF2">
    <property type="entry name" value="L,D-TRANSPEPTIDASE YCIB-RELATED"/>
    <property type="match status" value="1"/>
</dbReference>
<evidence type="ECO:0000259" key="9">
    <source>
        <dbReference type="PROSITE" id="PS52029"/>
    </source>
</evidence>
<dbReference type="AlphaFoldDB" id="A0A7Y0F1U8"/>
<keyword evidence="3 6" id="KW-0133">Cell shape</keyword>
<dbReference type="InterPro" id="IPR038063">
    <property type="entry name" value="Transpep_catalytic_dom"/>
</dbReference>
<evidence type="ECO:0000313" key="10">
    <source>
        <dbReference type="EMBL" id="NMN00494.1"/>
    </source>
</evidence>
<evidence type="ECO:0000256" key="5">
    <source>
        <dbReference type="ARBA" id="ARBA00023316"/>
    </source>
</evidence>
<dbReference type="GO" id="GO:0071555">
    <property type="term" value="P:cell wall organization"/>
    <property type="evidence" value="ECO:0007669"/>
    <property type="project" value="UniProtKB-UniRule"/>
</dbReference>
<dbReference type="Gene3D" id="2.40.440.10">
    <property type="entry name" value="L,D-transpeptidase catalytic domain-like"/>
    <property type="match status" value="1"/>
</dbReference>
<proteinExistence type="predicted"/>
<keyword evidence="8" id="KW-0472">Membrane</keyword>
<comment type="pathway">
    <text evidence="1 6">Cell wall biogenesis; peptidoglycan biosynthesis.</text>
</comment>
<keyword evidence="5 6" id="KW-0961">Cell wall biogenesis/degradation</keyword>
<feature type="transmembrane region" description="Helical" evidence="8">
    <location>
        <begin position="162"/>
        <end position="183"/>
    </location>
</feature>
<gene>
    <name evidence="10" type="ORF">G1C96_1073</name>
</gene>
<dbReference type="RefSeq" id="WP_169275641.1">
    <property type="nucleotide sequence ID" value="NZ_JAAIIH010000006.1"/>
</dbReference>
<accession>A0A7Y0F1U8</accession>
<dbReference type="UniPathway" id="UPA00219"/>
<dbReference type="CDD" id="cd16913">
    <property type="entry name" value="YkuD_like"/>
    <property type="match status" value="1"/>
</dbReference>
<dbReference type="GO" id="GO:0018104">
    <property type="term" value="P:peptidoglycan-protein cross-linking"/>
    <property type="evidence" value="ECO:0007669"/>
    <property type="project" value="TreeGrafter"/>
</dbReference>
<keyword evidence="4 6" id="KW-0573">Peptidoglycan synthesis</keyword>
<evidence type="ECO:0000256" key="6">
    <source>
        <dbReference type="PROSITE-ProRule" id="PRU01373"/>
    </source>
</evidence>
<dbReference type="Proteomes" id="UP000588277">
    <property type="component" value="Unassembled WGS sequence"/>
</dbReference>
<dbReference type="GO" id="GO:0016740">
    <property type="term" value="F:transferase activity"/>
    <property type="evidence" value="ECO:0007669"/>
    <property type="project" value="UniProtKB-KW"/>
</dbReference>
<keyword evidence="2" id="KW-0808">Transferase</keyword>
<comment type="caution">
    <text evidence="10">The sequence shown here is derived from an EMBL/GenBank/DDBJ whole genome shotgun (WGS) entry which is preliminary data.</text>
</comment>
<keyword evidence="8" id="KW-1133">Transmembrane helix</keyword>
<evidence type="ECO:0000256" key="7">
    <source>
        <dbReference type="SAM" id="MobiDB-lite"/>
    </source>
</evidence>
<dbReference type="PROSITE" id="PS52029">
    <property type="entry name" value="LD_TPASE"/>
    <property type="match status" value="1"/>
</dbReference>
<feature type="active site" description="Proton donor/acceptor" evidence="6">
    <location>
        <position position="586"/>
    </location>
</feature>
<evidence type="ECO:0000256" key="4">
    <source>
        <dbReference type="ARBA" id="ARBA00022984"/>
    </source>
</evidence>
<dbReference type="PANTHER" id="PTHR30582">
    <property type="entry name" value="L,D-TRANSPEPTIDASE"/>
    <property type="match status" value="1"/>
</dbReference>
<dbReference type="InterPro" id="IPR050979">
    <property type="entry name" value="LD-transpeptidase"/>
</dbReference>
<feature type="region of interest" description="Disordered" evidence="7">
    <location>
        <begin position="1"/>
        <end position="50"/>
    </location>
</feature>
<evidence type="ECO:0000256" key="8">
    <source>
        <dbReference type="SAM" id="Phobius"/>
    </source>
</evidence>